<evidence type="ECO:0000256" key="2">
    <source>
        <dbReference type="ARBA" id="ARBA00022729"/>
    </source>
</evidence>
<dbReference type="PANTHER" id="PTHR43620">
    <property type="entry name" value="GLYCEROPHOSPHORYL DIESTER PHOSPHODIESTERASE"/>
    <property type="match status" value="1"/>
</dbReference>
<dbReference type="GO" id="GO:0006071">
    <property type="term" value="P:glycerol metabolic process"/>
    <property type="evidence" value="ECO:0007669"/>
    <property type="project" value="UniProtKB-KW"/>
</dbReference>
<feature type="signal peptide" evidence="8">
    <location>
        <begin position="1"/>
        <end position="21"/>
    </location>
</feature>
<feature type="domain" description="GP-PDE" evidence="9">
    <location>
        <begin position="353"/>
        <end position="651"/>
    </location>
</feature>
<reference evidence="10" key="1">
    <citation type="journal article" date="2016" name="Nat. Genet.">
        <title>A high-quality carrot genome assembly provides new insights into carotenoid accumulation and asterid genome evolution.</title>
        <authorList>
            <person name="Iorizzo M."/>
            <person name="Ellison S."/>
            <person name="Senalik D."/>
            <person name="Zeng P."/>
            <person name="Satapoomin P."/>
            <person name="Huang J."/>
            <person name="Bowman M."/>
            <person name="Iovene M."/>
            <person name="Sanseverino W."/>
            <person name="Cavagnaro P."/>
            <person name="Yildiz M."/>
            <person name="Macko-Podgorni A."/>
            <person name="Moranska E."/>
            <person name="Grzebelus E."/>
            <person name="Grzebelus D."/>
            <person name="Ashrafi H."/>
            <person name="Zheng Z."/>
            <person name="Cheng S."/>
            <person name="Spooner D."/>
            <person name="Van Deynze A."/>
            <person name="Simon P."/>
        </authorList>
    </citation>
    <scope>NUCLEOTIDE SEQUENCE</scope>
    <source>
        <tissue evidence="10">Leaf</tissue>
    </source>
</reference>
<keyword evidence="11" id="KW-1185">Reference proteome</keyword>
<keyword evidence="4" id="KW-0378">Hydrolase</keyword>
<dbReference type="SUPFAM" id="SSF51695">
    <property type="entry name" value="PLC-like phosphodiesterases"/>
    <property type="match status" value="2"/>
</dbReference>
<dbReference type="InterPro" id="IPR030395">
    <property type="entry name" value="GP_PDE_dom"/>
</dbReference>
<proteinExistence type="predicted"/>
<evidence type="ECO:0000256" key="3">
    <source>
        <dbReference type="ARBA" id="ARBA00022798"/>
    </source>
</evidence>
<gene>
    <name evidence="10" type="ORF">DCAR_0205970</name>
</gene>
<dbReference type="EC" id="3.1.4.46" evidence="1"/>
<keyword evidence="2 8" id="KW-0732">Signal</keyword>
<sequence>MFHQFPAVLLVLFLLLDPILAKKLLGLANDAGPGPQQPPSPSTKFLTLNGGPPEVIAKGGYSGIFPESSQAAYTFAMQMSLPNTIMYCNVQLTRDNLGVCIPTVNIDLSTTAAMAYPKGEKTFNINGKDLRGWYAMDYNLADLKNTTNYIQGILSRPNTFDGVYVVTTPDNIIGYNVTRMWLNIEHDMFYNDHKLSAAKYIQDSAQYWVPSHISSPEIGFLKFMGGQVDKNRTKIIFKFLGKEDVEPTNREKYGAILNDLASVKLFAAGILVPKDYIVPVTPDMYSEPPTTLVADAHKQGLEVYAYGFSNDKMTSYNYSYDPVQEYLQFIDNGQFSVDGMLTEFPYTASNSVGLIISHNGASGDYPGCTDLAYRKAIADGADIIDCTVQISKDKVAFCLANIDLSAITTALATYVDRSKKVPEIQSQNGIFAFDLDWSEIQALKPTIEIPWKDSGLVRNPKNKNKGKFVTLASFLELAKANKTGGILINIQNAAFLASKKGIGVVDAVTRALTKASFDKPSEQKVLIQSDDSSVLSAFKDKPYQRVLTIKDAKSDAPKSVVNEIKKHADAVVVDRETIVEENSAFFTSAFTKVVDEMHASNISVYVTPMRNEYVFLNFDYLSDPYLQLATYFSEMVDGVMTDFPATAVAFMRNPCSDIQNPKTVLPIRPIEAGDLAKIIDPVALPPAFPPNPPLENSDVNDPPLPPVAKVDDKKAPSPGGHKKKSGASRNVDSWYMIISTIVFGLLA</sequence>
<dbReference type="EMBL" id="CP093344">
    <property type="protein sequence ID" value="WOG86752.1"/>
    <property type="molecule type" value="Genomic_DNA"/>
</dbReference>
<feature type="domain" description="GP-PDE" evidence="9">
    <location>
        <begin position="53"/>
        <end position="352"/>
    </location>
</feature>
<reference evidence="10" key="2">
    <citation type="submission" date="2022-03" db="EMBL/GenBank/DDBJ databases">
        <title>Draft title - Genomic analysis of global carrot germplasm unveils the trajectory of domestication and the origin of high carotenoid orange carrot.</title>
        <authorList>
            <person name="Iorizzo M."/>
            <person name="Ellison S."/>
            <person name="Senalik D."/>
            <person name="Macko-Podgorni A."/>
            <person name="Grzebelus D."/>
            <person name="Bostan H."/>
            <person name="Rolling W."/>
            <person name="Curaba J."/>
            <person name="Simon P."/>
        </authorList>
    </citation>
    <scope>NUCLEOTIDE SEQUENCE</scope>
    <source>
        <tissue evidence="10">Leaf</tissue>
    </source>
</reference>
<dbReference type="AlphaFoldDB" id="A0AAF0WB90"/>
<evidence type="ECO:0000256" key="8">
    <source>
        <dbReference type="SAM" id="SignalP"/>
    </source>
</evidence>
<feature type="region of interest" description="Disordered" evidence="7">
    <location>
        <begin position="689"/>
        <end position="727"/>
    </location>
</feature>
<feature type="chain" id="PRO_5042142793" description="glycerophosphodiester phosphodiesterase" evidence="8">
    <location>
        <begin position="22"/>
        <end position="747"/>
    </location>
</feature>
<evidence type="ECO:0000259" key="9">
    <source>
        <dbReference type="PROSITE" id="PS51704"/>
    </source>
</evidence>
<dbReference type="Proteomes" id="UP000077755">
    <property type="component" value="Chromosome 2"/>
</dbReference>
<accession>A0AAF0WB90</accession>
<dbReference type="Pfam" id="PF03009">
    <property type="entry name" value="GDPD"/>
    <property type="match status" value="1"/>
</dbReference>
<dbReference type="PROSITE" id="PS51704">
    <property type="entry name" value="GP_PDE"/>
    <property type="match status" value="2"/>
</dbReference>
<name>A0AAF0WB90_DAUCS</name>
<dbReference type="GO" id="GO:0006629">
    <property type="term" value="P:lipid metabolic process"/>
    <property type="evidence" value="ECO:0007669"/>
    <property type="project" value="InterPro"/>
</dbReference>
<evidence type="ECO:0000256" key="6">
    <source>
        <dbReference type="ARBA" id="ARBA00047512"/>
    </source>
</evidence>
<dbReference type="PANTHER" id="PTHR43620:SF44">
    <property type="entry name" value="GLYCEROPHOSPHODIESTER PHOSPHODIESTERASE GDPDL6-RELATED"/>
    <property type="match status" value="1"/>
</dbReference>
<evidence type="ECO:0000256" key="4">
    <source>
        <dbReference type="ARBA" id="ARBA00022801"/>
    </source>
</evidence>
<protein>
    <recommendedName>
        <fullName evidence="1">glycerophosphodiester phosphodiesterase</fullName>
        <ecNumber evidence="1">3.1.4.46</ecNumber>
    </recommendedName>
</protein>
<dbReference type="FunFam" id="3.20.20.190:FF:000011">
    <property type="entry name" value="Glycerophosphodiester phosphodiesterase GDPDL3"/>
    <property type="match status" value="1"/>
</dbReference>
<evidence type="ECO:0000313" key="10">
    <source>
        <dbReference type="EMBL" id="WOG86752.1"/>
    </source>
</evidence>
<evidence type="ECO:0000256" key="1">
    <source>
        <dbReference type="ARBA" id="ARBA00012247"/>
    </source>
</evidence>
<keyword evidence="5" id="KW-0325">Glycoprotein</keyword>
<dbReference type="Gene3D" id="3.20.20.190">
    <property type="entry name" value="Phosphatidylinositol (PI) phosphodiesterase"/>
    <property type="match status" value="2"/>
</dbReference>
<dbReference type="GO" id="GO:0008889">
    <property type="term" value="F:glycerophosphodiester phosphodiesterase activity"/>
    <property type="evidence" value="ECO:0007669"/>
    <property type="project" value="UniProtKB-EC"/>
</dbReference>
<comment type="catalytic activity">
    <reaction evidence="6">
        <text>a sn-glycero-3-phosphodiester + H2O = an alcohol + sn-glycerol 3-phosphate + H(+)</text>
        <dbReference type="Rhea" id="RHEA:12969"/>
        <dbReference type="ChEBI" id="CHEBI:15377"/>
        <dbReference type="ChEBI" id="CHEBI:15378"/>
        <dbReference type="ChEBI" id="CHEBI:30879"/>
        <dbReference type="ChEBI" id="CHEBI:57597"/>
        <dbReference type="ChEBI" id="CHEBI:83408"/>
        <dbReference type="EC" id="3.1.4.46"/>
    </reaction>
</comment>
<evidence type="ECO:0000256" key="5">
    <source>
        <dbReference type="ARBA" id="ARBA00023180"/>
    </source>
</evidence>
<dbReference type="InterPro" id="IPR017946">
    <property type="entry name" value="PLC-like_Pdiesterase_TIM-brl"/>
</dbReference>
<keyword evidence="3" id="KW-0319">Glycerol metabolism</keyword>
<organism evidence="10 11">
    <name type="scientific">Daucus carota subsp. sativus</name>
    <name type="common">Carrot</name>
    <dbReference type="NCBI Taxonomy" id="79200"/>
    <lineage>
        <taxon>Eukaryota</taxon>
        <taxon>Viridiplantae</taxon>
        <taxon>Streptophyta</taxon>
        <taxon>Embryophyta</taxon>
        <taxon>Tracheophyta</taxon>
        <taxon>Spermatophyta</taxon>
        <taxon>Magnoliopsida</taxon>
        <taxon>eudicotyledons</taxon>
        <taxon>Gunneridae</taxon>
        <taxon>Pentapetalae</taxon>
        <taxon>asterids</taxon>
        <taxon>campanulids</taxon>
        <taxon>Apiales</taxon>
        <taxon>Apiaceae</taxon>
        <taxon>Apioideae</taxon>
        <taxon>Scandiceae</taxon>
        <taxon>Daucinae</taxon>
        <taxon>Daucus</taxon>
        <taxon>Daucus sect. Daucus</taxon>
    </lineage>
</organism>
<evidence type="ECO:0000313" key="11">
    <source>
        <dbReference type="Proteomes" id="UP000077755"/>
    </source>
</evidence>
<evidence type="ECO:0000256" key="7">
    <source>
        <dbReference type="SAM" id="MobiDB-lite"/>
    </source>
</evidence>